<dbReference type="Pfam" id="PF08875">
    <property type="entry name" value="DUF1833"/>
    <property type="match status" value="1"/>
</dbReference>
<reference evidence="1" key="1">
    <citation type="submission" date="2024-05" db="EMBL/GenBank/DDBJ databases">
        <authorList>
            <person name="Kwon M."/>
            <person name="Moon K."/>
        </authorList>
    </citation>
    <scope>NUCLEOTIDE SEQUENCE</scope>
</reference>
<sequence length="152" mass="16799">MAFMHNRQRTTDTAGVLQLLEISAPSFPDTLRLVNDGIGWTIGGLDYIAMPFRIKLPTDASGQAGSVDIEMDNVGRNITEELERLPAGEMVQAVIKLTDREDPESIFRTIPMPIVRVSVNATSATATASMDQLMRQQACRLRYNEFLAPGLF</sequence>
<organism evidence="1">
    <name type="scientific">Xanthomonas phage MK21</name>
    <dbReference type="NCBI Taxonomy" id="3148942"/>
    <lineage>
        <taxon>Viruses</taxon>
        <taxon>Duplodnaviria</taxon>
        <taxon>Heunggongvirae</taxon>
        <taxon>Uroviricota</taxon>
        <taxon>Caudoviricetes</taxon>
    </lineage>
</organism>
<dbReference type="EMBL" id="PP780467">
    <property type="protein sequence ID" value="XBN74669.1"/>
    <property type="molecule type" value="Genomic_DNA"/>
</dbReference>
<proteinExistence type="predicted"/>
<name>A0AAU7J8F2_9CAUD</name>
<protein>
    <submittedName>
        <fullName evidence="1">Minor tail protein</fullName>
    </submittedName>
</protein>
<dbReference type="InterPro" id="IPR014974">
    <property type="entry name" value="DUF1833"/>
</dbReference>
<accession>A0AAU7J8F2</accession>
<reference evidence="1" key="2">
    <citation type="submission" date="2024-06" db="EMBL/GenBank/DDBJ databases">
        <title>Novel bacteriophage MK21 infecting Xanthomonas citri.</title>
        <authorList>
            <person name="Song S.-H."/>
            <person name="Lee A.H."/>
            <person name="Choi K.-M."/>
            <person name="Oh D."/>
            <person name="Park J.-G."/>
        </authorList>
    </citation>
    <scope>NUCLEOTIDE SEQUENCE</scope>
</reference>
<evidence type="ECO:0000313" key="1">
    <source>
        <dbReference type="EMBL" id="XBN74669.1"/>
    </source>
</evidence>